<dbReference type="GO" id="GO:0004169">
    <property type="term" value="F:dolichyl-phosphate-mannose-protein mannosyltransferase activity"/>
    <property type="evidence" value="ECO:0007669"/>
    <property type="project" value="UniProtKB-EC"/>
</dbReference>
<comment type="similarity">
    <text evidence="3">Belongs to the glycosyltransferase 39 family.</text>
</comment>
<keyword evidence="11 15" id="KW-0472">Membrane</keyword>
<feature type="domain" description="MIR" evidence="16">
    <location>
        <begin position="370"/>
        <end position="426"/>
    </location>
</feature>
<evidence type="ECO:0000256" key="11">
    <source>
        <dbReference type="ARBA" id="ARBA00023136"/>
    </source>
</evidence>
<keyword evidence="6" id="KW-0808">Transferase</keyword>
<feature type="transmembrane region" description="Helical" evidence="15">
    <location>
        <begin position="538"/>
        <end position="559"/>
    </location>
</feature>
<keyword evidence="18" id="KW-1185">Reference proteome</keyword>
<feature type="transmembrane region" description="Helical" evidence="15">
    <location>
        <begin position="602"/>
        <end position="621"/>
    </location>
</feature>
<comment type="caution">
    <text evidence="17">The sequence shown here is derived from an EMBL/GenBank/DDBJ whole genome shotgun (WGS) entry which is preliminary data.</text>
</comment>
<keyword evidence="10 15" id="KW-1133">Transmembrane helix</keyword>
<evidence type="ECO:0000256" key="13">
    <source>
        <dbReference type="ARBA" id="ARBA00045085"/>
    </source>
</evidence>
<gene>
    <name evidence="17" type="ORF">SNE40_009214</name>
</gene>
<comment type="catalytic activity">
    <reaction evidence="14">
        <text>a di-trans,poly-cis-dolichyl beta-D-mannosyl phosphate + L-seryl-[protein] = 3-O-(alpha-D-mannosyl)-L-seryl-[protein] + a di-trans,poly-cis-dolichyl phosphate + H(+)</text>
        <dbReference type="Rhea" id="RHEA:17377"/>
        <dbReference type="Rhea" id="RHEA-COMP:9863"/>
        <dbReference type="Rhea" id="RHEA-COMP:13546"/>
        <dbReference type="Rhea" id="RHEA-COMP:19498"/>
        <dbReference type="Rhea" id="RHEA-COMP:19501"/>
        <dbReference type="ChEBI" id="CHEBI:15378"/>
        <dbReference type="ChEBI" id="CHEBI:29999"/>
        <dbReference type="ChEBI" id="CHEBI:57683"/>
        <dbReference type="ChEBI" id="CHEBI:58211"/>
        <dbReference type="ChEBI" id="CHEBI:137321"/>
        <dbReference type="EC" id="2.4.1.109"/>
    </reaction>
</comment>
<dbReference type="InterPro" id="IPR036300">
    <property type="entry name" value="MIR_dom_sf"/>
</dbReference>
<feature type="domain" description="MIR" evidence="16">
    <location>
        <begin position="309"/>
        <end position="365"/>
    </location>
</feature>
<reference evidence="17 18" key="1">
    <citation type="submission" date="2024-01" db="EMBL/GenBank/DDBJ databases">
        <title>The genome of the rayed Mediterranean limpet Patella caerulea (Linnaeus, 1758).</title>
        <authorList>
            <person name="Anh-Thu Weber A."/>
            <person name="Halstead-Nussloch G."/>
        </authorList>
    </citation>
    <scope>NUCLEOTIDE SEQUENCE [LARGE SCALE GENOMIC DNA]</scope>
    <source>
        <strain evidence="17">AATW-2023a</strain>
        <tissue evidence="17">Whole specimen</tissue>
    </source>
</reference>
<comment type="subcellular location">
    <subcellularLocation>
        <location evidence="1">Endoplasmic reticulum membrane</location>
        <topology evidence="1">Multi-pass membrane protein</topology>
    </subcellularLocation>
</comment>
<name>A0AAN8JRL5_PATCE</name>
<evidence type="ECO:0000256" key="15">
    <source>
        <dbReference type="SAM" id="Phobius"/>
    </source>
</evidence>
<evidence type="ECO:0000256" key="10">
    <source>
        <dbReference type="ARBA" id="ARBA00022989"/>
    </source>
</evidence>
<dbReference type="Pfam" id="PF02366">
    <property type="entry name" value="PMT"/>
    <property type="match status" value="1"/>
</dbReference>
<feature type="transmembrane region" description="Helical" evidence="15">
    <location>
        <begin position="188"/>
        <end position="209"/>
    </location>
</feature>
<evidence type="ECO:0000256" key="6">
    <source>
        <dbReference type="ARBA" id="ARBA00022679"/>
    </source>
</evidence>
<evidence type="ECO:0000256" key="2">
    <source>
        <dbReference type="ARBA" id="ARBA00004922"/>
    </source>
</evidence>
<evidence type="ECO:0000256" key="9">
    <source>
        <dbReference type="ARBA" id="ARBA00022824"/>
    </source>
</evidence>
<dbReference type="Pfam" id="PF02815">
    <property type="entry name" value="MIR"/>
    <property type="match status" value="1"/>
</dbReference>
<evidence type="ECO:0000256" key="8">
    <source>
        <dbReference type="ARBA" id="ARBA00022737"/>
    </source>
</evidence>
<dbReference type="SMART" id="SM00472">
    <property type="entry name" value="MIR"/>
    <property type="match status" value="3"/>
</dbReference>
<evidence type="ECO:0000259" key="16">
    <source>
        <dbReference type="PROSITE" id="PS50919"/>
    </source>
</evidence>
<dbReference type="InterPro" id="IPR016093">
    <property type="entry name" value="MIR_motif"/>
</dbReference>
<feature type="transmembrane region" description="Helical" evidence="15">
    <location>
        <begin position="571"/>
        <end position="595"/>
    </location>
</feature>
<feature type="transmembrane region" description="Helical" evidence="15">
    <location>
        <begin position="498"/>
        <end position="517"/>
    </location>
</feature>
<evidence type="ECO:0000313" key="17">
    <source>
        <dbReference type="EMBL" id="KAK6181341.1"/>
    </source>
</evidence>
<dbReference type="Pfam" id="PF16192">
    <property type="entry name" value="PMT_4TMC"/>
    <property type="match status" value="1"/>
</dbReference>
<sequence length="651" mass="74928">MGSWYINRTFFFDVHPPLGKMMIGLAGILTGYDGSFPFSKPGDDYGDTKYVGMRVSCALLGAAVVPLSYKIVWLLTHSIISCIFASSLILFETGTLTLSRHILLDPIMMFFIMAATYCMLQFLSYKNRPFTVPWWFWMCATGFFLACSIGVKFVGLFVILLCGITTIIDLWNILGDMSLSFPDCLKHFAARVVGLIMIPAIFYIIFFGIHLKVLNKTGNGDGFFSSAFQSQLIGNKLYNVSMPANIAYGSILTLKQRRTGGAYLHSHWHLYPEEHPPKQQQITTYSHKDENNYWIIKQADKEPDNDAPPQLVRSGDMIRLEHVVTHRNLHSHREPAPISKRQYQVTGYGQNGYGDANDIWVIEIQGAAKGAVVQTVRSKLKIIHYHVRCALHANDKKLPKWGWEQLEATCHPNVREPKALWSVEEVKDARLPNVSFEVYCPSFIEKITESHAVMTQGNSGLKPKEGEITSRPWQWPIDYRGQIFSGKDFRIYLLGNPVIFWLSLIVMIIFLVIYFMYSLRCQRGVPMPKMLKDYHTRMFTACWWLALGWALHYIPFWFMSRVLYFHHYFPAYLYSAMLTGIMLDYMITRICLILPEKYTIKFFYASVFVILAICVYSFYLFHPLTYGMSGPLAKDETSMMYGLKWLDSWDI</sequence>
<proteinExistence type="inferred from homology"/>
<keyword evidence="5" id="KW-0328">Glycosyltransferase</keyword>
<keyword evidence="8" id="KW-0677">Repeat</keyword>
<dbReference type="GO" id="GO:0005789">
    <property type="term" value="C:endoplasmic reticulum membrane"/>
    <property type="evidence" value="ECO:0007669"/>
    <property type="project" value="UniProtKB-SubCell"/>
</dbReference>
<comment type="pathway">
    <text evidence="2">Protein modification; protein glycosylation.</text>
</comment>
<organism evidence="17 18">
    <name type="scientific">Patella caerulea</name>
    <name type="common">Rayed Mediterranean limpet</name>
    <dbReference type="NCBI Taxonomy" id="87958"/>
    <lineage>
        <taxon>Eukaryota</taxon>
        <taxon>Metazoa</taxon>
        <taxon>Spiralia</taxon>
        <taxon>Lophotrochozoa</taxon>
        <taxon>Mollusca</taxon>
        <taxon>Gastropoda</taxon>
        <taxon>Patellogastropoda</taxon>
        <taxon>Patelloidea</taxon>
        <taxon>Patellidae</taxon>
        <taxon>Patella</taxon>
    </lineage>
</organism>
<evidence type="ECO:0000256" key="7">
    <source>
        <dbReference type="ARBA" id="ARBA00022692"/>
    </source>
</evidence>
<dbReference type="InterPro" id="IPR027005">
    <property type="entry name" value="PMT-like"/>
</dbReference>
<keyword evidence="9" id="KW-0256">Endoplasmic reticulum</keyword>
<feature type="transmembrane region" description="Helical" evidence="15">
    <location>
        <begin position="103"/>
        <end position="123"/>
    </location>
</feature>
<evidence type="ECO:0000256" key="12">
    <source>
        <dbReference type="ARBA" id="ARBA00039583"/>
    </source>
</evidence>
<protein>
    <recommendedName>
        <fullName evidence="12">Protein O-mannosyl-transferase 2</fullName>
        <ecNumber evidence="4">2.4.1.109</ecNumber>
    </recommendedName>
</protein>
<evidence type="ECO:0000256" key="4">
    <source>
        <dbReference type="ARBA" id="ARBA00012839"/>
    </source>
</evidence>
<evidence type="ECO:0000256" key="14">
    <source>
        <dbReference type="ARBA" id="ARBA00045102"/>
    </source>
</evidence>
<dbReference type="Gene3D" id="2.80.10.50">
    <property type="match status" value="1"/>
</dbReference>
<keyword evidence="7 15" id="KW-0812">Transmembrane</keyword>
<accession>A0AAN8JRL5</accession>
<dbReference type="PANTHER" id="PTHR10050">
    <property type="entry name" value="DOLICHYL-PHOSPHATE-MANNOSE--PROTEIN MANNOSYLTRANSFERASE"/>
    <property type="match status" value="1"/>
</dbReference>
<evidence type="ECO:0000256" key="3">
    <source>
        <dbReference type="ARBA" id="ARBA00007222"/>
    </source>
</evidence>
<dbReference type="PROSITE" id="PS50919">
    <property type="entry name" value="MIR"/>
    <property type="match status" value="3"/>
</dbReference>
<comment type="catalytic activity">
    <reaction evidence="13">
        <text>a di-trans,poly-cis-dolichyl beta-D-mannosyl phosphate + L-threonyl-[protein] = 3-O-(alpha-D-mannosyl)-L-threonyl-[protein] + a di-trans,poly-cis-dolichyl phosphate + H(+)</text>
        <dbReference type="Rhea" id="RHEA:53396"/>
        <dbReference type="Rhea" id="RHEA-COMP:11060"/>
        <dbReference type="Rhea" id="RHEA-COMP:13547"/>
        <dbReference type="Rhea" id="RHEA-COMP:19498"/>
        <dbReference type="Rhea" id="RHEA-COMP:19501"/>
        <dbReference type="ChEBI" id="CHEBI:15378"/>
        <dbReference type="ChEBI" id="CHEBI:30013"/>
        <dbReference type="ChEBI" id="CHEBI:57683"/>
        <dbReference type="ChEBI" id="CHEBI:58211"/>
        <dbReference type="ChEBI" id="CHEBI:137323"/>
        <dbReference type="EC" id="2.4.1.109"/>
    </reaction>
</comment>
<dbReference type="PANTHER" id="PTHR10050:SF46">
    <property type="entry name" value="PROTEIN O-MANNOSYL-TRANSFERASE 2"/>
    <property type="match status" value="1"/>
</dbReference>
<dbReference type="InterPro" id="IPR032421">
    <property type="entry name" value="PMT_4TMC"/>
</dbReference>
<dbReference type="AlphaFoldDB" id="A0AAN8JRL5"/>
<dbReference type="InterPro" id="IPR003342">
    <property type="entry name" value="ArnT-like_N"/>
</dbReference>
<dbReference type="CDD" id="cd23282">
    <property type="entry name" value="beta-trefoil_MIR_POMT2"/>
    <property type="match status" value="1"/>
</dbReference>
<feature type="domain" description="MIR" evidence="16">
    <location>
        <begin position="243"/>
        <end position="299"/>
    </location>
</feature>
<dbReference type="SUPFAM" id="SSF82109">
    <property type="entry name" value="MIR domain"/>
    <property type="match status" value="1"/>
</dbReference>
<feature type="transmembrane region" description="Helical" evidence="15">
    <location>
        <begin position="71"/>
        <end position="91"/>
    </location>
</feature>
<dbReference type="Proteomes" id="UP001347796">
    <property type="component" value="Unassembled WGS sequence"/>
</dbReference>
<feature type="transmembrane region" description="Helical" evidence="15">
    <location>
        <begin position="135"/>
        <end position="168"/>
    </location>
</feature>
<evidence type="ECO:0000256" key="1">
    <source>
        <dbReference type="ARBA" id="ARBA00004477"/>
    </source>
</evidence>
<dbReference type="EMBL" id="JAZGQO010000007">
    <property type="protein sequence ID" value="KAK6181341.1"/>
    <property type="molecule type" value="Genomic_DNA"/>
</dbReference>
<evidence type="ECO:0000313" key="18">
    <source>
        <dbReference type="Proteomes" id="UP001347796"/>
    </source>
</evidence>
<evidence type="ECO:0000256" key="5">
    <source>
        <dbReference type="ARBA" id="ARBA00022676"/>
    </source>
</evidence>
<dbReference type="EC" id="2.4.1.109" evidence="4"/>